<evidence type="ECO:0000259" key="2">
    <source>
        <dbReference type="PROSITE" id="PS50943"/>
    </source>
</evidence>
<dbReference type="PROSITE" id="PS50943">
    <property type="entry name" value="HTH_CROC1"/>
    <property type="match status" value="1"/>
</dbReference>
<evidence type="ECO:0000256" key="1">
    <source>
        <dbReference type="SAM" id="Coils"/>
    </source>
</evidence>
<dbReference type="InterPro" id="IPR001387">
    <property type="entry name" value="Cro/C1-type_HTH"/>
</dbReference>
<reference evidence="3 4" key="1">
    <citation type="submission" date="2024-04" db="EMBL/GenBank/DDBJ databases">
        <title>Kosakonia calanthae sp. nov., a halophilic bacterium isolated from leaves of Calanthe tiplacata.</title>
        <authorList>
            <person name="Wu P."/>
        </authorList>
    </citation>
    <scope>NUCLEOTIDE SEQUENCE [LARGE SCALE GENOMIC DNA]</scope>
    <source>
        <strain evidence="3 4">BYX6</strain>
    </source>
</reference>
<feature type="domain" description="HTH cro/C1-type" evidence="2">
    <location>
        <begin position="55"/>
        <end position="110"/>
    </location>
</feature>
<accession>A0ABZ3B4J1</accession>
<evidence type="ECO:0000313" key="3">
    <source>
        <dbReference type="EMBL" id="WZV98041.1"/>
    </source>
</evidence>
<dbReference type="CDD" id="cd00093">
    <property type="entry name" value="HTH_XRE"/>
    <property type="match status" value="1"/>
</dbReference>
<organism evidence="3 4">
    <name type="scientific">Kosakonia calanthes</name>
    <dbReference type="NCBI Taxonomy" id="3139408"/>
    <lineage>
        <taxon>Bacteria</taxon>
        <taxon>Pseudomonadati</taxon>
        <taxon>Pseudomonadota</taxon>
        <taxon>Gammaproteobacteria</taxon>
        <taxon>Enterobacterales</taxon>
        <taxon>Enterobacteriaceae</taxon>
        <taxon>Kosakonia</taxon>
    </lineage>
</organism>
<dbReference type="EMBL" id="CP151800">
    <property type="protein sequence ID" value="WZV98041.1"/>
    <property type="molecule type" value="Genomic_DNA"/>
</dbReference>
<gene>
    <name evidence="3" type="ORF">AAEY27_20760</name>
</gene>
<keyword evidence="1" id="KW-0175">Coiled coil</keyword>
<dbReference type="SMART" id="SM00530">
    <property type="entry name" value="HTH_XRE"/>
    <property type="match status" value="1"/>
</dbReference>
<keyword evidence="4" id="KW-1185">Reference proteome</keyword>
<sequence>MKTNSRCQIGHVIPADANIFAELGFDAAQASVLAEDAEKEVMQLLKIKQQLMQEISDWIKENNLKQAEVAAKLNISRPRVSDVVNQKTGKFTMDALITMLGKLGKPVRITVG</sequence>
<name>A0ABZ3B4J1_9ENTR</name>
<dbReference type="Proteomes" id="UP001466893">
    <property type="component" value="Chromosome"/>
</dbReference>
<proteinExistence type="predicted"/>
<dbReference type="SUPFAM" id="SSF47413">
    <property type="entry name" value="lambda repressor-like DNA-binding domains"/>
    <property type="match status" value="1"/>
</dbReference>
<feature type="coiled-coil region" evidence="1">
    <location>
        <begin position="34"/>
        <end position="68"/>
    </location>
</feature>
<dbReference type="RefSeq" id="WP_342322671.1">
    <property type="nucleotide sequence ID" value="NZ_CP151800.1"/>
</dbReference>
<dbReference type="InterPro" id="IPR039554">
    <property type="entry name" value="HigA2-like_HTH"/>
</dbReference>
<dbReference type="Pfam" id="PF13744">
    <property type="entry name" value="HTH_37"/>
    <property type="match status" value="1"/>
</dbReference>
<dbReference type="Gene3D" id="1.10.260.40">
    <property type="entry name" value="lambda repressor-like DNA-binding domains"/>
    <property type="match status" value="1"/>
</dbReference>
<protein>
    <submittedName>
        <fullName evidence="3">XRE family transcriptional regulator</fullName>
    </submittedName>
</protein>
<dbReference type="InterPro" id="IPR010982">
    <property type="entry name" value="Lambda_DNA-bd_dom_sf"/>
</dbReference>
<evidence type="ECO:0000313" key="4">
    <source>
        <dbReference type="Proteomes" id="UP001466893"/>
    </source>
</evidence>